<sequence length="66" mass="7706">MQKSYAIWQKINLKVNPELPMENFQDVLLRHTERVKKAIPASQLLMYRVEEGWEPLAVFLGVPVPD</sequence>
<dbReference type="HOGENOM" id="CLU_2832841_0_0_1"/>
<dbReference type="PANTHER" id="PTHR36978">
    <property type="entry name" value="P-LOOP CONTAINING NUCLEOTIDE TRIPHOSPHATE HYDROLASE"/>
    <property type="match status" value="1"/>
</dbReference>
<accession>A0A0C9VU31</accession>
<protein>
    <submittedName>
        <fullName evidence="1">Uncharacterized protein</fullName>
    </submittedName>
</protein>
<evidence type="ECO:0000313" key="1">
    <source>
        <dbReference type="EMBL" id="KIJ46152.1"/>
    </source>
</evidence>
<gene>
    <name evidence="1" type="ORF">M422DRAFT_250186</name>
</gene>
<dbReference type="AlphaFoldDB" id="A0A0C9VU31"/>
<dbReference type="OrthoDB" id="408152at2759"/>
<dbReference type="EMBL" id="KN837108">
    <property type="protein sequence ID" value="KIJ46152.1"/>
    <property type="molecule type" value="Genomic_DNA"/>
</dbReference>
<keyword evidence="2" id="KW-1185">Reference proteome</keyword>
<dbReference type="Gene3D" id="3.40.50.300">
    <property type="entry name" value="P-loop containing nucleotide triphosphate hydrolases"/>
    <property type="match status" value="1"/>
</dbReference>
<dbReference type="Pfam" id="PF17784">
    <property type="entry name" value="Sulfotransfer_4"/>
    <property type="match status" value="1"/>
</dbReference>
<organism evidence="1 2">
    <name type="scientific">Sphaerobolus stellatus (strain SS14)</name>
    <dbReference type="NCBI Taxonomy" id="990650"/>
    <lineage>
        <taxon>Eukaryota</taxon>
        <taxon>Fungi</taxon>
        <taxon>Dikarya</taxon>
        <taxon>Basidiomycota</taxon>
        <taxon>Agaricomycotina</taxon>
        <taxon>Agaricomycetes</taxon>
        <taxon>Phallomycetidae</taxon>
        <taxon>Geastrales</taxon>
        <taxon>Sphaerobolaceae</taxon>
        <taxon>Sphaerobolus</taxon>
    </lineage>
</organism>
<proteinExistence type="predicted"/>
<reference evidence="1 2" key="1">
    <citation type="submission" date="2014-06" db="EMBL/GenBank/DDBJ databases">
        <title>Evolutionary Origins and Diversification of the Mycorrhizal Mutualists.</title>
        <authorList>
            <consortium name="DOE Joint Genome Institute"/>
            <consortium name="Mycorrhizal Genomics Consortium"/>
            <person name="Kohler A."/>
            <person name="Kuo A."/>
            <person name="Nagy L.G."/>
            <person name="Floudas D."/>
            <person name="Copeland A."/>
            <person name="Barry K.W."/>
            <person name="Cichocki N."/>
            <person name="Veneault-Fourrey C."/>
            <person name="LaButti K."/>
            <person name="Lindquist E.A."/>
            <person name="Lipzen A."/>
            <person name="Lundell T."/>
            <person name="Morin E."/>
            <person name="Murat C."/>
            <person name="Riley R."/>
            <person name="Ohm R."/>
            <person name="Sun H."/>
            <person name="Tunlid A."/>
            <person name="Henrissat B."/>
            <person name="Grigoriev I.V."/>
            <person name="Hibbett D.S."/>
            <person name="Martin F."/>
        </authorList>
    </citation>
    <scope>NUCLEOTIDE SEQUENCE [LARGE SCALE GENOMIC DNA]</scope>
    <source>
        <strain evidence="1 2">SS14</strain>
    </source>
</reference>
<name>A0A0C9VU31_SPHS4</name>
<evidence type="ECO:0000313" key="2">
    <source>
        <dbReference type="Proteomes" id="UP000054279"/>
    </source>
</evidence>
<dbReference type="Proteomes" id="UP000054279">
    <property type="component" value="Unassembled WGS sequence"/>
</dbReference>
<dbReference type="InterPro" id="IPR027417">
    <property type="entry name" value="P-loop_NTPase"/>
</dbReference>
<dbReference type="InterPro" id="IPR040632">
    <property type="entry name" value="Sulfotransfer_4"/>
</dbReference>
<dbReference type="PANTHER" id="PTHR36978:SF4">
    <property type="entry name" value="P-LOOP CONTAINING NUCLEOSIDE TRIPHOSPHATE HYDROLASE PROTEIN"/>
    <property type="match status" value="1"/>
</dbReference>